<name>A0A078M3E4_9BACL</name>
<dbReference type="AlphaFoldDB" id="A0A078M3E4"/>
<evidence type="ECO:0000313" key="2">
    <source>
        <dbReference type="EMBL" id="CEA02088.1"/>
    </source>
</evidence>
<dbReference type="EMBL" id="LN483074">
    <property type="protein sequence ID" value="CEA02088.1"/>
    <property type="molecule type" value="Genomic_DNA"/>
</dbReference>
<accession>A0A078M3E4</accession>
<organism evidence="2">
    <name type="scientific">Metalysinibacillus saudimassiliensis</name>
    <dbReference type="NCBI Taxonomy" id="1461583"/>
    <lineage>
        <taxon>Bacteria</taxon>
        <taxon>Bacillati</taxon>
        <taxon>Bacillota</taxon>
        <taxon>Bacilli</taxon>
        <taxon>Bacillales</taxon>
        <taxon>Caryophanaceae</taxon>
        <taxon>Metalysinibacillus</taxon>
    </lineage>
</organism>
<keyword evidence="1" id="KW-1133">Transmembrane helix</keyword>
<sequence>MSFGAAEWLAVISVVVGVVVAIQSARFARSERQQDELERVYSMLYHHCFSYGKLSKAEKITRMGTFFDAIRDDNATLVILYDVEPLYREAVEQQSTCAFEAFALQVEEYYLT</sequence>
<gene>
    <name evidence="2" type="ORF">BN1050_01127</name>
</gene>
<dbReference type="PATRIC" id="fig|1461583.4.peg.1088"/>
<keyword evidence="1" id="KW-0812">Transmembrane</keyword>
<keyword evidence="1" id="KW-0472">Membrane</keyword>
<proteinExistence type="predicted"/>
<dbReference type="HOGENOM" id="CLU_2142858_0_0_9"/>
<reference evidence="2" key="1">
    <citation type="submission" date="2014-07" db="EMBL/GenBank/DDBJ databases">
        <authorList>
            <person name="Urmite Genomes Urmite Genomes"/>
        </authorList>
    </citation>
    <scope>NUCLEOTIDE SEQUENCE</scope>
    <source>
        <strain evidence="2">13S34_air</strain>
    </source>
</reference>
<protein>
    <submittedName>
        <fullName evidence="2">Uncharacterized protein</fullName>
    </submittedName>
</protein>
<evidence type="ECO:0000256" key="1">
    <source>
        <dbReference type="SAM" id="Phobius"/>
    </source>
</evidence>
<feature type="transmembrane region" description="Helical" evidence="1">
    <location>
        <begin position="6"/>
        <end position="25"/>
    </location>
</feature>